<dbReference type="GO" id="GO:0051017">
    <property type="term" value="P:actin filament bundle assembly"/>
    <property type="evidence" value="ECO:0000318"/>
    <property type="project" value="GO_Central"/>
</dbReference>
<organism evidence="4 5">
    <name type="scientific">Thalassiosira pseudonana</name>
    <name type="common">Marine diatom</name>
    <name type="synonym">Cyclotella nana</name>
    <dbReference type="NCBI Taxonomy" id="35128"/>
    <lineage>
        <taxon>Eukaryota</taxon>
        <taxon>Sar</taxon>
        <taxon>Stramenopiles</taxon>
        <taxon>Ochrophyta</taxon>
        <taxon>Bacillariophyta</taxon>
        <taxon>Coscinodiscophyceae</taxon>
        <taxon>Thalassiosirophycidae</taxon>
        <taxon>Thalassiosirales</taxon>
        <taxon>Thalassiosiraceae</taxon>
        <taxon>Thalassiosira</taxon>
    </lineage>
</organism>
<keyword evidence="3" id="KW-0175">Coiled coil</keyword>
<dbReference type="GO" id="GO:0005737">
    <property type="term" value="C:cytoplasm"/>
    <property type="evidence" value="ECO:0000318"/>
    <property type="project" value="GO_Central"/>
</dbReference>
<reference evidence="4 5" key="1">
    <citation type="journal article" date="2004" name="Science">
        <title>The genome of the diatom Thalassiosira pseudonana: ecology, evolution, and metabolism.</title>
        <authorList>
            <person name="Armbrust E.V."/>
            <person name="Berges J.A."/>
            <person name="Bowler C."/>
            <person name="Green B.R."/>
            <person name="Martinez D."/>
            <person name="Putnam N.H."/>
            <person name="Zhou S."/>
            <person name="Allen A.E."/>
            <person name="Apt K.E."/>
            <person name="Bechner M."/>
            <person name="Brzezinski M.A."/>
            <person name="Chaal B.K."/>
            <person name="Chiovitti A."/>
            <person name="Davis A.K."/>
            <person name="Demarest M.S."/>
            <person name="Detter J.C."/>
            <person name="Glavina T."/>
            <person name="Goodstein D."/>
            <person name="Hadi M.Z."/>
            <person name="Hellsten U."/>
            <person name="Hildebrand M."/>
            <person name="Jenkins B.D."/>
            <person name="Jurka J."/>
            <person name="Kapitonov V.V."/>
            <person name="Kroger N."/>
            <person name="Lau W.W."/>
            <person name="Lane T.W."/>
            <person name="Larimer F.W."/>
            <person name="Lippmeier J.C."/>
            <person name="Lucas S."/>
            <person name="Medina M."/>
            <person name="Montsant A."/>
            <person name="Obornik M."/>
            <person name="Parker M.S."/>
            <person name="Palenik B."/>
            <person name="Pazour G.J."/>
            <person name="Richardson P.M."/>
            <person name="Rynearson T.A."/>
            <person name="Saito M.A."/>
            <person name="Schwartz D.C."/>
            <person name="Thamatrakoln K."/>
            <person name="Valentin K."/>
            <person name="Vardi A."/>
            <person name="Wilkerson F.P."/>
            <person name="Rokhsar D.S."/>
        </authorList>
    </citation>
    <scope>NUCLEOTIDE SEQUENCE [LARGE SCALE GENOMIC DNA]</scope>
    <source>
        <strain evidence="4 5">CCMP1335</strain>
    </source>
</reference>
<evidence type="ECO:0000256" key="3">
    <source>
        <dbReference type="SAM" id="Coils"/>
    </source>
</evidence>
<accession>B8LCL7</accession>
<reference evidence="4 5" key="2">
    <citation type="journal article" date="2008" name="Nature">
        <title>The Phaeodactylum genome reveals the evolutionary history of diatom genomes.</title>
        <authorList>
            <person name="Bowler C."/>
            <person name="Allen A.E."/>
            <person name="Badger J.H."/>
            <person name="Grimwood J."/>
            <person name="Jabbari K."/>
            <person name="Kuo A."/>
            <person name="Maheswari U."/>
            <person name="Martens C."/>
            <person name="Maumus F."/>
            <person name="Otillar R.P."/>
            <person name="Rayko E."/>
            <person name="Salamov A."/>
            <person name="Vandepoele K."/>
            <person name="Beszteri B."/>
            <person name="Gruber A."/>
            <person name="Heijde M."/>
            <person name="Katinka M."/>
            <person name="Mock T."/>
            <person name="Valentin K."/>
            <person name="Verret F."/>
            <person name="Berges J.A."/>
            <person name="Brownlee C."/>
            <person name="Cadoret J.P."/>
            <person name="Chiovitti A."/>
            <person name="Choi C.J."/>
            <person name="Coesel S."/>
            <person name="De Martino A."/>
            <person name="Detter J.C."/>
            <person name="Durkin C."/>
            <person name="Falciatore A."/>
            <person name="Fournet J."/>
            <person name="Haruta M."/>
            <person name="Huysman M.J."/>
            <person name="Jenkins B.D."/>
            <person name="Jiroutova K."/>
            <person name="Jorgensen R.E."/>
            <person name="Joubert Y."/>
            <person name="Kaplan A."/>
            <person name="Kroger N."/>
            <person name="Kroth P.G."/>
            <person name="La Roche J."/>
            <person name="Lindquist E."/>
            <person name="Lommer M."/>
            <person name="Martin-Jezequel V."/>
            <person name="Lopez P.J."/>
            <person name="Lucas S."/>
            <person name="Mangogna M."/>
            <person name="McGinnis K."/>
            <person name="Medlin L.K."/>
            <person name="Montsant A."/>
            <person name="Oudot-Le Secq M.P."/>
            <person name="Napoli C."/>
            <person name="Obornik M."/>
            <person name="Parker M.S."/>
            <person name="Petit J.L."/>
            <person name="Porcel B.M."/>
            <person name="Poulsen N."/>
            <person name="Robison M."/>
            <person name="Rychlewski L."/>
            <person name="Rynearson T.A."/>
            <person name="Schmutz J."/>
            <person name="Shapiro H."/>
            <person name="Siaut M."/>
            <person name="Stanley M."/>
            <person name="Sussman M.R."/>
            <person name="Taylor A.R."/>
            <person name="Vardi A."/>
            <person name="von Dassow P."/>
            <person name="Vyverman W."/>
            <person name="Willis A."/>
            <person name="Wyrwicz L.S."/>
            <person name="Rokhsar D.S."/>
            <person name="Weissenbach J."/>
            <person name="Armbrust E.V."/>
            <person name="Green B.R."/>
            <person name="Van de Peer Y."/>
            <person name="Grigoriev I.V."/>
        </authorList>
    </citation>
    <scope>NUCLEOTIDE SEQUENCE [LARGE SCALE GENOMIC DNA]</scope>
    <source>
        <strain evidence="4 5">CCMP1335</strain>
    </source>
</reference>
<dbReference type="InterPro" id="IPR036770">
    <property type="entry name" value="Ankyrin_rpt-contain_sf"/>
</dbReference>
<dbReference type="SUPFAM" id="SSF48403">
    <property type="entry name" value="Ankyrin repeat"/>
    <property type="match status" value="1"/>
</dbReference>
<dbReference type="Gene3D" id="1.25.40.20">
    <property type="entry name" value="Ankyrin repeat-containing domain"/>
    <property type="match status" value="1"/>
</dbReference>
<dbReference type="PANTHER" id="PTHR24153">
    <property type="entry name" value="ESPIN"/>
    <property type="match status" value="1"/>
</dbReference>
<feature type="coiled-coil region" evidence="3">
    <location>
        <begin position="203"/>
        <end position="312"/>
    </location>
</feature>
<dbReference type="InterPro" id="IPR052420">
    <property type="entry name" value="Espin/Espin-like"/>
</dbReference>
<dbReference type="GeneID" id="7442528"/>
<keyword evidence="2" id="KW-0040">ANK repeat</keyword>
<evidence type="ECO:0000256" key="2">
    <source>
        <dbReference type="ARBA" id="ARBA00023043"/>
    </source>
</evidence>
<name>B8LCL7_THAPS</name>
<evidence type="ECO:0000313" key="4">
    <source>
        <dbReference type="EMBL" id="EED87006.1"/>
    </source>
</evidence>
<dbReference type="GO" id="GO:0051015">
    <property type="term" value="F:actin filament binding"/>
    <property type="evidence" value="ECO:0000318"/>
    <property type="project" value="GO_Central"/>
</dbReference>
<dbReference type="PaxDb" id="35128-Thaps10425"/>
<dbReference type="EMBL" id="DS999417">
    <property type="protein sequence ID" value="EED87006.1"/>
    <property type="molecule type" value="Genomic_DNA"/>
</dbReference>
<keyword evidence="5" id="KW-1185">Reference proteome</keyword>
<protein>
    <submittedName>
        <fullName evidence="4">Uncharacterized protein</fullName>
    </submittedName>
</protein>
<keyword evidence="1" id="KW-0677">Repeat</keyword>
<dbReference type="OMA" id="HHACERQ"/>
<dbReference type="InParanoid" id="B8LCL7"/>
<dbReference type="FunFam" id="1.25.40.20:FF:000882">
    <property type="entry name" value="Predicted protein"/>
    <property type="match status" value="1"/>
</dbReference>
<dbReference type="KEGG" id="tps:THAPSDRAFT_10425"/>
<dbReference type="AlphaFoldDB" id="B8LCL7"/>
<sequence length="419" mass="46091">MSSIAPDPPSPSSSAQILKNLLVMHQWQAIATHIRANPYSAKVSHEFDGVKALPLHVACATGAPIGVIKALLTAYPKATQMKNDSGRLPLHCLFLNACPQSSIVAAIVESYPAAASVADGTGKFPIHHACERQGVTDEVFTTLLSMYPEGAYARDFNGMFPINYATSNKDVSAKKAALTALDRGTLYASISKMTSIRLLNDCENKLKAQLKHEKEKMQSLMQEKEIFQINKEEAIASVIQTEQVKYSNLEKELRENFAEVQLNNMDLVEQLDVVQTDLEKSQGKVDELSDDINELNAKFEECNARLDETNTTLASVKHLLEETQGKLASSRCNNDKKAEYILHLEQSLHHAQESVMMLAKEQEKFKFGLQSQREALSTLLKGWDENLSGVGGLMVDMIGLADDIGGVVKVKAVEVKSDV</sequence>
<evidence type="ECO:0000313" key="5">
    <source>
        <dbReference type="Proteomes" id="UP000001449"/>
    </source>
</evidence>
<dbReference type="Proteomes" id="UP000001449">
    <property type="component" value="Chromosome 16"/>
</dbReference>
<evidence type="ECO:0000256" key="1">
    <source>
        <dbReference type="ARBA" id="ARBA00022737"/>
    </source>
</evidence>
<dbReference type="RefSeq" id="XP_002296805.1">
    <property type="nucleotide sequence ID" value="XM_002296769.1"/>
</dbReference>
<dbReference type="HOGENOM" id="CLU_656392_0_0_1"/>
<proteinExistence type="predicted"/>
<dbReference type="eggNOG" id="ENOG502RC6V">
    <property type="taxonomic scope" value="Eukaryota"/>
</dbReference>
<gene>
    <name evidence="4" type="ORF">THAPSDRAFT_10425</name>
</gene>
<dbReference type="PANTHER" id="PTHR24153:SF8">
    <property type="entry name" value="FORKED, ISOFORM F"/>
    <property type="match status" value="1"/>
</dbReference>